<feature type="domain" description="4Fe-4S ferredoxin-type" evidence="5">
    <location>
        <begin position="31"/>
        <end position="59"/>
    </location>
</feature>
<dbReference type="PANTHER" id="PTHR24960:SF79">
    <property type="entry name" value="PHOTOSYSTEM I IRON-SULFUR CENTER"/>
    <property type="match status" value="1"/>
</dbReference>
<dbReference type="PROSITE" id="PS51379">
    <property type="entry name" value="4FE4S_FER_2"/>
    <property type="match status" value="2"/>
</dbReference>
<evidence type="ECO:0000256" key="1">
    <source>
        <dbReference type="ARBA" id="ARBA00022485"/>
    </source>
</evidence>
<dbReference type="GO" id="GO:0051539">
    <property type="term" value="F:4 iron, 4 sulfur cluster binding"/>
    <property type="evidence" value="ECO:0007669"/>
    <property type="project" value="UniProtKB-KW"/>
</dbReference>
<evidence type="ECO:0000313" key="6">
    <source>
        <dbReference type="EMBL" id="TYO97477.1"/>
    </source>
</evidence>
<evidence type="ECO:0000256" key="4">
    <source>
        <dbReference type="ARBA" id="ARBA00023014"/>
    </source>
</evidence>
<accession>A0A5D3WKW4</accession>
<organism evidence="6 7">
    <name type="scientific">Geothermobacter ehrlichii</name>
    <dbReference type="NCBI Taxonomy" id="213224"/>
    <lineage>
        <taxon>Bacteria</taxon>
        <taxon>Pseudomonadati</taxon>
        <taxon>Thermodesulfobacteriota</taxon>
        <taxon>Desulfuromonadia</taxon>
        <taxon>Desulfuromonadales</taxon>
        <taxon>Geothermobacteraceae</taxon>
        <taxon>Geothermobacter</taxon>
    </lineage>
</organism>
<keyword evidence="1" id="KW-0004">4Fe-4S</keyword>
<dbReference type="GO" id="GO:0046872">
    <property type="term" value="F:metal ion binding"/>
    <property type="evidence" value="ECO:0007669"/>
    <property type="project" value="UniProtKB-KW"/>
</dbReference>
<keyword evidence="7" id="KW-1185">Reference proteome</keyword>
<dbReference type="Pfam" id="PF12838">
    <property type="entry name" value="Fer4_7"/>
    <property type="match status" value="1"/>
</dbReference>
<protein>
    <submittedName>
        <fullName evidence="6">4Fe-4S binding protein</fullName>
    </submittedName>
</protein>
<feature type="domain" description="4Fe-4S ferredoxin-type" evidence="5">
    <location>
        <begin position="1"/>
        <end position="30"/>
    </location>
</feature>
<dbReference type="Proteomes" id="UP000324159">
    <property type="component" value="Unassembled WGS sequence"/>
</dbReference>
<dbReference type="OrthoDB" id="9804603at2"/>
<gene>
    <name evidence="6" type="ORF">EDC39_11017</name>
</gene>
<keyword evidence="3" id="KW-0408">Iron</keyword>
<dbReference type="InterPro" id="IPR017896">
    <property type="entry name" value="4Fe4S_Fe-S-bd"/>
</dbReference>
<comment type="caution">
    <text evidence="6">The sequence shown here is derived from an EMBL/GenBank/DDBJ whole genome shotgun (WGS) entry which is preliminary data.</text>
</comment>
<dbReference type="InterPro" id="IPR050157">
    <property type="entry name" value="PSI_iron-sulfur_center"/>
</dbReference>
<keyword evidence="2" id="KW-0479">Metal-binding</keyword>
<dbReference type="SUPFAM" id="SSF54862">
    <property type="entry name" value="4Fe-4S ferredoxins"/>
    <property type="match status" value="1"/>
</dbReference>
<sequence>MRIVIHADRCQGSGECIRVCPEKAISMVDGKAVLDESRCNFDGICIPACPHGAIEFDEGELGGCGF</sequence>
<proteinExistence type="predicted"/>
<evidence type="ECO:0000259" key="5">
    <source>
        <dbReference type="PROSITE" id="PS51379"/>
    </source>
</evidence>
<dbReference type="PANTHER" id="PTHR24960">
    <property type="entry name" value="PHOTOSYSTEM I IRON-SULFUR CENTER-RELATED"/>
    <property type="match status" value="1"/>
</dbReference>
<dbReference type="Gene3D" id="3.30.70.20">
    <property type="match status" value="1"/>
</dbReference>
<evidence type="ECO:0000313" key="7">
    <source>
        <dbReference type="Proteomes" id="UP000324159"/>
    </source>
</evidence>
<evidence type="ECO:0000256" key="2">
    <source>
        <dbReference type="ARBA" id="ARBA00022723"/>
    </source>
</evidence>
<evidence type="ECO:0000256" key="3">
    <source>
        <dbReference type="ARBA" id="ARBA00023004"/>
    </source>
</evidence>
<dbReference type="EMBL" id="VNIB01000010">
    <property type="protein sequence ID" value="TYO97477.1"/>
    <property type="molecule type" value="Genomic_DNA"/>
</dbReference>
<reference evidence="6 7" key="1">
    <citation type="submission" date="2019-07" db="EMBL/GenBank/DDBJ databases">
        <title>Genomic Encyclopedia of Type Strains, Phase IV (KMG-IV): sequencing the most valuable type-strain genomes for metagenomic binning, comparative biology and taxonomic classification.</title>
        <authorList>
            <person name="Goeker M."/>
        </authorList>
    </citation>
    <scope>NUCLEOTIDE SEQUENCE [LARGE SCALE GENOMIC DNA]</scope>
    <source>
        <strain evidence="6 7">SS015</strain>
    </source>
</reference>
<dbReference type="RefSeq" id="WP_148896376.1">
    <property type="nucleotide sequence ID" value="NZ_VNIB01000010.1"/>
</dbReference>
<keyword evidence="4" id="KW-0411">Iron-sulfur</keyword>
<name>A0A5D3WKW4_9BACT</name>
<dbReference type="AlphaFoldDB" id="A0A5D3WKW4"/>